<dbReference type="PANTHER" id="PTHR43630:SF1">
    <property type="entry name" value="POLY-BETA-1,6-N-ACETYL-D-GLUCOSAMINE SYNTHASE"/>
    <property type="match status" value="1"/>
</dbReference>
<proteinExistence type="predicted"/>
<dbReference type="GO" id="GO:0016757">
    <property type="term" value="F:glycosyltransferase activity"/>
    <property type="evidence" value="ECO:0007669"/>
    <property type="project" value="UniProtKB-KW"/>
</dbReference>
<dbReference type="InterPro" id="IPR029044">
    <property type="entry name" value="Nucleotide-diphossugar_trans"/>
</dbReference>
<keyword evidence="2 5" id="KW-0808">Transferase</keyword>
<feature type="transmembrane region" description="Helical" evidence="3">
    <location>
        <begin position="6"/>
        <end position="27"/>
    </location>
</feature>
<name>A0A7J3Z5H2_9CREN</name>
<protein>
    <submittedName>
        <fullName evidence="5">Glycosyltransferase</fullName>
    </submittedName>
</protein>
<dbReference type="EMBL" id="DRYQ01000022">
    <property type="protein sequence ID" value="HHQ50079.1"/>
    <property type="molecule type" value="Genomic_DNA"/>
</dbReference>
<reference evidence="5" key="1">
    <citation type="journal article" date="2020" name="mSystems">
        <title>Genome- and Community-Level Interaction Insights into Carbon Utilization and Element Cycling Functions of Hydrothermarchaeota in Hydrothermal Sediment.</title>
        <authorList>
            <person name="Zhou Z."/>
            <person name="Liu Y."/>
            <person name="Xu W."/>
            <person name="Pan J."/>
            <person name="Luo Z.H."/>
            <person name="Li M."/>
        </authorList>
    </citation>
    <scope>NUCLEOTIDE SEQUENCE [LARGE SCALE GENOMIC DNA]</scope>
    <source>
        <strain evidence="5">SpSt-1105</strain>
    </source>
</reference>
<dbReference type="AlphaFoldDB" id="A0A7J3Z5H2"/>
<evidence type="ECO:0000256" key="2">
    <source>
        <dbReference type="ARBA" id="ARBA00022679"/>
    </source>
</evidence>
<evidence type="ECO:0000256" key="1">
    <source>
        <dbReference type="ARBA" id="ARBA00022676"/>
    </source>
</evidence>
<organism evidence="5">
    <name type="scientific">Ignisphaera aggregans</name>
    <dbReference type="NCBI Taxonomy" id="334771"/>
    <lineage>
        <taxon>Archaea</taxon>
        <taxon>Thermoproteota</taxon>
        <taxon>Thermoprotei</taxon>
        <taxon>Desulfurococcales</taxon>
        <taxon>Desulfurococcaceae</taxon>
        <taxon>Ignisphaera</taxon>
    </lineage>
</organism>
<keyword evidence="3" id="KW-1133">Transmembrane helix</keyword>
<comment type="caution">
    <text evidence="5">The sequence shown here is derived from an EMBL/GenBank/DDBJ whole genome shotgun (WGS) entry which is preliminary data.</text>
</comment>
<feature type="domain" description="Glycosyltransferase 2-like" evidence="4">
    <location>
        <begin position="50"/>
        <end position="216"/>
    </location>
</feature>
<sequence>MTLDLLLFIAISLAIVHFGVPLAYYYYLKRLWLNKPWDIKRNPSYKPKVSIIVPTYNEANLIESKLNDLARQDYSRDLLEIIVVDSASTDGTPELVKKWAKNHSDILIKLIEEPERRGMAHALHTGFKYAEGDVIIVTDADALWTNKETLKEIVELFSDTSIGAISCIKVPMGGGAIESVYRNYYNILRVAESKAWSTPIFHGELSAFRRELLEKTGGFPLGIGSAESLAAMRIAALGYRAIIPDTVVVQELIPKNNYIQWRIRRAQHLILHLVKTLALLRNYNNNIFKGIVLMEMYLHIVNPWFLLASLMLLVYSILVLQSVLGLSIVIIGIMLLVLNPYRTWVVNQALLILAQIRNLWNRELVWKKQEKSAR</sequence>
<keyword evidence="1" id="KW-0328">Glycosyltransferase</keyword>
<dbReference type="SUPFAM" id="SSF53448">
    <property type="entry name" value="Nucleotide-diphospho-sugar transferases"/>
    <property type="match status" value="1"/>
</dbReference>
<dbReference type="Pfam" id="PF00535">
    <property type="entry name" value="Glycos_transf_2"/>
    <property type="match status" value="1"/>
</dbReference>
<evidence type="ECO:0000313" key="5">
    <source>
        <dbReference type="EMBL" id="HHQ50079.1"/>
    </source>
</evidence>
<keyword evidence="3" id="KW-0812">Transmembrane</keyword>
<feature type="transmembrane region" description="Helical" evidence="3">
    <location>
        <begin position="304"/>
        <end position="337"/>
    </location>
</feature>
<dbReference type="InterPro" id="IPR001173">
    <property type="entry name" value="Glyco_trans_2-like"/>
</dbReference>
<accession>A0A7J3Z5H2</accession>
<dbReference type="PANTHER" id="PTHR43630">
    <property type="entry name" value="POLY-BETA-1,6-N-ACETYL-D-GLUCOSAMINE SYNTHASE"/>
    <property type="match status" value="1"/>
</dbReference>
<keyword evidence="3" id="KW-0472">Membrane</keyword>
<evidence type="ECO:0000259" key="4">
    <source>
        <dbReference type="Pfam" id="PF00535"/>
    </source>
</evidence>
<gene>
    <name evidence="5" type="ORF">ENM66_01830</name>
</gene>
<dbReference type="Gene3D" id="3.90.550.10">
    <property type="entry name" value="Spore Coat Polysaccharide Biosynthesis Protein SpsA, Chain A"/>
    <property type="match status" value="1"/>
</dbReference>
<evidence type="ECO:0000256" key="3">
    <source>
        <dbReference type="SAM" id="Phobius"/>
    </source>
</evidence>